<dbReference type="InParanoid" id="G3IP06"/>
<organism evidence="1 2">
    <name type="scientific">Cricetulus griseus</name>
    <name type="common">Chinese hamster</name>
    <name type="synonym">Cricetulus barabensis griseus</name>
    <dbReference type="NCBI Taxonomy" id="10029"/>
    <lineage>
        <taxon>Eukaryota</taxon>
        <taxon>Metazoa</taxon>
        <taxon>Chordata</taxon>
        <taxon>Craniata</taxon>
        <taxon>Vertebrata</taxon>
        <taxon>Euteleostomi</taxon>
        <taxon>Mammalia</taxon>
        <taxon>Eutheria</taxon>
        <taxon>Euarchontoglires</taxon>
        <taxon>Glires</taxon>
        <taxon>Rodentia</taxon>
        <taxon>Myomorpha</taxon>
        <taxon>Muroidea</taxon>
        <taxon>Cricetidae</taxon>
        <taxon>Cricetinae</taxon>
        <taxon>Cricetulus</taxon>
    </lineage>
</organism>
<evidence type="ECO:0000313" key="2">
    <source>
        <dbReference type="Proteomes" id="UP000001075"/>
    </source>
</evidence>
<evidence type="ECO:0000313" key="1">
    <source>
        <dbReference type="EMBL" id="EGV91567.1"/>
    </source>
</evidence>
<gene>
    <name evidence="1" type="ORF">I79_025705</name>
</gene>
<sequence length="53" mass="6329">MWSEKTEHPPYTQSVVLWGKKSTLLTRETITIDEIKSFHRLLHKIHLKGMYGY</sequence>
<name>G3IP06_CRIGR</name>
<protein>
    <submittedName>
        <fullName evidence="1">Uncharacterized protein</fullName>
    </submittedName>
</protein>
<dbReference type="Proteomes" id="UP000001075">
    <property type="component" value="Unassembled WGS sequence"/>
</dbReference>
<dbReference type="EMBL" id="JH008290">
    <property type="protein sequence ID" value="EGV91567.1"/>
    <property type="molecule type" value="Genomic_DNA"/>
</dbReference>
<dbReference type="AlphaFoldDB" id="G3IP06"/>
<reference evidence="2" key="1">
    <citation type="journal article" date="2011" name="Nat. Biotechnol.">
        <title>The genomic sequence of the Chinese hamster ovary (CHO)-K1 cell line.</title>
        <authorList>
            <person name="Xu X."/>
            <person name="Nagarajan H."/>
            <person name="Lewis N.E."/>
            <person name="Pan S."/>
            <person name="Cai Z."/>
            <person name="Liu X."/>
            <person name="Chen W."/>
            <person name="Xie M."/>
            <person name="Wang W."/>
            <person name="Hammond S."/>
            <person name="Andersen M.R."/>
            <person name="Neff N."/>
            <person name="Passarelli B."/>
            <person name="Koh W."/>
            <person name="Fan H.C."/>
            <person name="Wang J."/>
            <person name="Gui Y."/>
            <person name="Lee K.H."/>
            <person name="Betenbaugh M.J."/>
            <person name="Quake S.R."/>
            <person name="Famili I."/>
            <person name="Palsson B.O."/>
            <person name="Wang J."/>
        </authorList>
    </citation>
    <scope>NUCLEOTIDE SEQUENCE [LARGE SCALE GENOMIC DNA]</scope>
    <source>
        <strain evidence="2">CHO K1 cell line</strain>
    </source>
</reference>
<proteinExistence type="predicted"/>
<accession>G3IP06</accession>